<gene>
    <name evidence="2" type="ORF">OAUR00152_LOCUS18121</name>
</gene>
<dbReference type="InterPro" id="IPR008333">
    <property type="entry name" value="Cbr1-like_FAD-bd_dom"/>
</dbReference>
<dbReference type="InterPro" id="IPR036249">
    <property type="entry name" value="Thioredoxin-like_sf"/>
</dbReference>
<dbReference type="SUPFAM" id="SSF52833">
    <property type="entry name" value="Thioredoxin-like"/>
    <property type="match status" value="1"/>
</dbReference>
<feature type="domain" description="Flavoprotein pyridine nucleotide cytochrome reductase-like FAD-binding" evidence="1">
    <location>
        <begin position="305"/>
        <end position="342"/>
    </location>
</feature>
<dbReference type="EMBL" id="HBKQ01026761">
    <property type="protein sequence ID" value="CAE2244748.1"/>
    <property type="molecule type" value="Transcribed_RNA"/>
</dbReference>
<dbReference type="Gene3D" id="3.40.30.10">
    <property type="entry name" value="Glutaredoxin"/>
    <property type="match status" value="1"/>
</dbReference>
<protein>
    <recommendedName>
        <fullName evidence="1">Flavoprotein pyridine nucleotide cytochrome reductase-like FAD-binding domain-containing protein</fullName>
    </recommendedName>
</protein>
<evidence type="ECO:0000313" key="2">
    <source>
        <dbReference type="EMBL" id="CAE2244748.1"/>
    </source>
</evidence>
<dbReference type="Pfam" id="PF00970">
    <property type="entry name" value="FAD_binding_6"/>
    <property type="match status" value="1"/>
</dbReference>
<accession>A0A7S4MUX1</accession>
<organism evidence="2">
    <name type="scientific">Odontella aurita</name>
    <dbReference type="NCBI Taxonomy" id="265563"/>
    <lineage>
        <taxon>Eukaryota</taxon>
        <taxon>Sar</taxon>
        <taxon>Stramenopiles</taxon>
        <taxon>Ochrophyta</taxon>
        <taxon>Bacillariophyta</taxon>
        <taxon>Mediophyceae</taxon>
        <taxon>Biddulphiophycidae</taxon>
        <taxon>Eupodiscales</taxon>
        <taxon>Odontellaceae</taxon>
        <taxon>Odontella</taxon>
    </lineage>
</organism>
<reference evidence="2" key="1">
    <citation type="submission" date="2021-01" db="EMBL/GenBank/DDBJ databases">
        <authorList>
            <person name="Corre E."/>
            <person name="Pelletier E."/>
            <person name="Niang G."/>
            <person name="Scheremetjew M."/>
            <person name="Finn R."/>
            <person name="Kale V."/>
            <person name="Holt S."/>
            <person name="Cochrane G."/>
            <person name="Meng A."/>
            <person name="Brown T."/>
            <person name="Cohen L."/>
        </authorList>
    </citation>
    <scope>NUCLEOTIDE SEQUENCE</scope>
    <source>
        <strain evidence="2">Isolate 1302-5</strain>
    </source>
</reference>
<sequence length="606" mass="66151">MADNKSSSSSNNRAETESVIYICQSGTCRSKGSDAALVEIEELASSLRELDDSAAVCEVKSTGCLGYCRQGPAVSATVATKKKRNKHDSGGHSGGNYRRLTKIYTRVDTLERSAAIVEEATGGKLPPLNRLPGKRQFRLSQIRATKRREFLVSTCQWNKAMSNCIAAAAALETNDTNCSNADIDQVRREMKSILVKAGYPRASPLHLMIPSPASAFDSGDSSVARGEQGLFRKMPTAPIEGYVLWTLDRVRVASPHSATFSFHTEDVKRGTPHPRGRGKLPKPITWHVTMLGEVGSNMEGPLPWVERDYTPVSTALDWERGRCDILIKVYSDGHLTSWLKQRTSKMTALSSEQLIRQDLIRGHGGSASEAVLPPKTAMKVWLSRPIPTLSVPSLALAASNDNDDIGSPGSILLLLAGTGIVALPQILAHREPIRMLGISTPRRNHLSCPIDLIHSCREDDILMLPEIKEYCVQGLRPQHPKFCGLRNYTLLPSSRGSNNSSNTDPLPVTSPPPPFKNFFENEGNDADARINIKKCYDAAGLLQDVSNASINISQRLDENILFEAIGKLIEPFRVVVSGPDAYNIAARKHLVDDCGVDPTQVTILSA</sequence>
<proteinExistence type="predicted"/>
<name>A0A7S4MUX1_9STRA</name>
<dbReference type="Gene3D" id="2.40.30.10">
    <property type="entry name" value="Translation factors"/>
    <property type="match status" value="1"/>
</dbReference>
<dbReference type="AlphaFoldDB" id="A0A7S4MUX1"/>
<evidence type="ECO:0000259" key="1">
    <source>
        <dbReference type="Pfam" id="PF00970"/>
    </source>
</evidence>
<dbReference type="CDD" id="cd02980">
    <property type="entry name" value="TRX_Fd_family"/>
    <property type="match status" value="1"/>
</dbReference>